<dbReference type="AlphaFoldDB" id="X0Z0L5"/>
<accession>X0Z0L5</accession>
<dbReference type="EMBL" id="BARS01050898">
    <property type="protein sequence ID" value="GAG52207.1"/>
    <property type="molecule type" value="Genomic_DNA"/>
</dbReference>
<sequence length="44" mass="5336">MESFFEFYNETHIETIEKVIYKMYGVESVNCEINPFLLPLRDVF</sequence>
<evidence type="ECO:0000313" key="1">
    <source>
        <dbReference type="EMBL" id="GAG52207.1"/>
    </source>
</evidence>
<reference evidence="1" key="1">
    <citation type="journal article" date="2014" name="Front. Microbiol.">
        <title>High frequency of phylogenetically diverse reductive dehalogenase-homologous genes in deep subseafloor sedimentary metagenomes.</title>
        <authorList>
            <person name="Kawai M."/>
            <person name="Futagami T."/>
            <person name="Toyoda A."/>
            <person name="Takaki Y."/>
            <person name="Nishi S."/>
            <person name="Hori S."/>
            <person name="Arai W."/>
            <person name="Tsubouchi T."/>
            <person name="Morono Y."/>
            <person name="Uchiyama I."/>
            <person name="Ito T."/>
            <person name="Fujiyama A."/>
            <person name="Inagaki F."/>
            <person name="Takami H."/>
        </authorList>
    </citation>
    <scope>NUCLEOTIDE SEQUENCE</scope>
    <source>
        <strain evidence="1">Expedition CK06-06</strain>
    </source>
</reference>
<comment type="caution">
    <text evidence="1">The sequence shown here is derived from an EMBL/GenBank/DDBJ whole genome shotgun (WGS) entry which is preliminary data.</text>
</comment>
<proteinExistence type="predicted"/>
<name>X0Z0L5_9ZZZZ</name>
<protein>
    <submittedName>
        <fullName evidence="1">Uncharacterized protein</fullName>
    </submittedName>
</protein>
<organism evidence="1">
    <name type="scientific">marine sediment metagenome</name>
    <dbReference type="NCBI Taxonomy" id="412755"/>
    <lineage>
        <taxon>unclassified sequences</taxon>
        <taxon>metagenomes</taxon>
        <taxon>ecological metagenomes</taxon>
    </lineage>
</organism>
<gene>
    <name evidence="1" type="ORF">S01H1_75907</name>
</gene>